<dbReference type="RefSeq" id="WP_085911959.1">
    <property type="nucleotide sequence ID" value="NZ_AP018920.1"/>
</dbReference>
<dbReference type="InterPro" id="IPR022081">
    <property type="entry name" value="DUF3631"/>
</dbReference>
<evidence type="ECO:0000256" key="1">
    <source>
        <dbReference type="SAM" id="MobiDB-lite"/>
    </source>
</evidence>
<comment type="caution">
    <text evidence="3">The sequence shown here is derived from an EMBL/GenBank/DDBJ whole genome shotgun (WGS) entry which is preliminary data.</text>
</comment>
<reference evidence="3 4" key="1">
    <citation type="submission" date="2016-09" db="EMBL/GenBank/DDBJ databases">
        <title>Pseudonocardia autotrophica DSM535, a candidate organism with high potential of specific P450 cytochromes.</title>
        <authorList>
            <person name="Grumaz C."/>
            <person name="Vainshtein Y."/>
            <person name="Kirstahler P."/>
            <person name="Sohn K."/>
        </authorList>
    </citation>
    <scope>NUCLEOTIDE SEQUENCE [LARGE SCALE GENOMIC DNA]</scope>
    <source>
        <strain evidence="3 4">DSM 535</strain>
    </source>
</reference>
<proteinExistence type="predicted"/>
<dbReference type="Pfam" id="PF12307">
    <property type="entry name" value="DUF3631"/>
    <property type="match status" value="1"/>
</dbReference>
<organism evidence="3 4">
    <name type="scientific">Pseudonocardia autotrophica</name>
    <name type="common">Amycolata autotrophica</name>
    <name type="synonym">Nocardia autotrophica</name>
    <dbReference type="NCBI Taxonomy" id="2074"/>
    <lineage>
        <taxon>Bacteria</taxon>
        <taxon>Bacillati</taxon>
        <taxon>Actinomycetota</taxon>
        <taxon>Actinomycetes</taxon>
        <taxon>Pseudonocardiales</taxon>
        <taxon>Pseudonocardiaceae</taxon>
        <taxon>Pseudonocardia</taxon>
    </lineage>
</organism>
<dbReference type="EMBL" id="MIGB01000006">
    <property type="protein sequence ID" value="OSY42183.1"/>
    <property type="molecule type" value="Genomic_DNA"/>
</dbReference>
<dbReference type="Proteomes" id="UP000194360">
    <property type="component" value="Unassembled WGS sequence"/>
</dbReference>
<feature type="domain" description="DUF3631" evidence="2">
    <location>
        <begin position="187"/>
        <end position="370"/>
    </location>
</feature>
<keyword evidence="4" id="KW-1185">Reference proteome</keyword>
<accession>A0A1Y2N3V4</accession>
<sequence>MSTTPAGLRAVPDLPAIAPAELLDQVAAFVSRFSVFPDRHTAPMLALWYAHTHAVQHFYTTPRLILDSAEPGSGKTRVLEVAQYLVRKPEMTISITTAAIFRMLCDGPVTLLFDEIDAVFSPKGGGNNEDLRGLLNSGYKRSATVSRCVGDASRMKVERFPVFAPVALAGIAGAMPATITTRAITVHMRRRAPHERAEAFRERRVDNEATPLREQLAAWLDMVGEDELVGAEPVMPEQVTDRAAEVWEPLLAIADLAGGHWPDTARAAAMHFVGQATETGTSVGTRLLADLRALFTAHEAERMATSDIIGRLCADEEAGWADLDGRPLDARRLARELARYGVRPGPLRIGGHVAKGYHVDGALSDAFARYLPPTTEPAPAGAVTTVTPVTPQVRGVTDPDRVTAPTVTPPVEPLPDDPPEQISVTDAAVTPRSAVMPLTRHVTAVTDVTATDGGAR</sequence>
<dbReference type="STRING" id="2074.BG845_01681"/>
<gene>
    <name evidence="3" type="ORF">BG845_01681</name>
</gene>
<evidence type="ECO:0000313" key="4">
    <source>
        <dbReference type="Proteomes" id="UP000194360"/>
    </source>
</evidence>
<dbReference type="AlphaFoldDB" id="A0A1Y2N3V4"/>
<evidence type="ECO:0000313" key="3">
    <source>
        <dbReference type="EMBL" id="OSY42183.1"/>
    </source>
</evidence>
<dbReference type="OrthoDB" id="3261135at2"/>
<evidence type="ECO:0000259" key="2">
    <source>
        <dbReference type="Pfam" id="PF12307"/>
    </source>
</evidence>
<name>A0A1Y2N3V4_PSEAH</name>
<feature type="region of interest" description="Disordered" evidence="1">
    <location>
        <begin position="398"/>
        <end position="420"/>
    </location>
</feature>
<protein>
    <recommendedName>
        <fullName evidence="2">DUF3631 domain-containing protein</fullName>
    </recommendedName>
</protein>